<accession>A0ABS5YBD0</accession>
<evidence type="ECO:0000313" key="1">
    <source>
        <dbReference type="EMBL" id="MBT9432277.1"/>
    </source>
</evidence>
<dbReference type="RefSeq" id="WP_215669443.1">
    <property type="nucleotide sequence ID" value="NZ_JAFJYC010000001.1"/>
</dbReference>
<keyword evidence="2" id="KW-1185">Reference proteome</keyword>
<sequence>MNISAMIGAASSARSSSTATSGDFNQIVTDWLLRTGLHSEELKKQMKALYPDSSHVVTQKDITSALLYASAMLKSSQDLEVQNYLKDTLNPLTTKSLGLSYAYNDFMQAMICGNDDDAPEPFF</sequence>
<dbReference type="Proteomes" id="UP000811282">
    <property type="component" value="Unassembled WGS sequence"/>
</dbReference>
<name>A0ABS5YBD0_9GAMM</name>
<reference evidence="1 2" key="1">
    <citation type="journal article" date="2021" name="Genome Biol. Evol.">
        <title>The evolution of interdependence in a four-way mealybug symbiosis.</title>
        <authorList>
            <person name="Garber A.I."/>
            <person name="Kupper M."/>
            <person name="Laetsch D.R."/>
            <person name="Weldon S.R."/>
            <person name="Ladinsky M.S."/>
            <person name="Bjorkman P.J."/>
            <person name="McCutcheon J.P."/>
        </authorList>
    </citation>
    <scope>NUCLEOTIDE SEQUENCE [LARGE SCALE GENOMIC DNA]</scope>
    <source>
        <strain evidence="1">SOD</strain>
    </source>
</reference>
<protein>
    <submittedName>
        <fullName evidence="1">Uncharacterized protein</fullName>
    </submittedName>
</protein>
<dbReference type="EMBL" id="JAFJYC010000001">
    <property type="protein sequence ID" value="MBT9432277.1"/>
    <property type="molecule type" value="Genomic_DNA"/>
</dbReference>
<proteinExistence type="predicted"/>
<gene>
    <name evidence="1" type="ORF">JZM24_09310</name>
</gene>
<organism evidence="1 2">
    <name type="scientific">Candidatus Sodalis endolongispinus</name>
    <dbReference type="NCBI Taxonomy" id="2812662"/>
    <lineage>
        <taxon>Bacteria</taxon>
        <taxon>Pseudomonadati</taxon>
        <taxon>Pseudomonadota</taxon>
        <taxon>Gammaproteobacteria</taxon>
        <taxon>Enterobacterales</taxon>
        <taxon>Bruguierivoracaceae</taxon>
        <taxon>Sodalis</taxon>
    </lineage>
</organism>
<comment type="caution">
    <text evidence="1">The sequence shown here is derived from an EMBL/GenBank/DDBJ whole genome shotgun (WGS) entry which is preliminary data.</text>
</comment>
<evidence type="ECO:0000313" key="2">
    <source>
        <dbReference type="Proteomes" id="UP000811282"/>
    </source>
</evidence>